<feature type="compositionally biased region" description="Acidic residues" evidence="4">
    <location>
        <begin position="1127"/>
        <end position="1136"/>
    </location>
</feature>
<comment type="caution">
    <text evidence="6">The sequence shown here is derived from an EMBL/GenBank/DDBJ whole genome shotgun (WGS) entry which is preliminary data.</text>
</comment>
<dbReference type="Pfam" id="PF00931">
    <property type="entry name" value="NB-ARC"/>
    <property type="match status" value="1"/>
</dbReference>
<protein>
    <recommendedName>
        <fullName evidence="5">TIR domain-containing protein</fullName>
    </recommendedName>
</protein>
<dbReference type="InterPro" id="IPR036390">
    <property type="entry name" value="WH_DNA-bd_sf"/>
</dbReference>
<dbReference type="InterPro" id="IPR042197">
    <property type="entry name" value="Apaf_helical"/>
</dbReference>
<dbReference type="Gene3D" id="3.40.50.300">
    <property type="entry name" value="P-loop containing nucleotide triphosphate hydrolases"/>
    <property type="match status" value="1"/>
</dbReference>
<dbReference type="InterPro" id="IPR032675">
    <property type="entry name" value="LRR_dom_sf"/>
</dbReference>
<dbReference type="GO" id="GO:0051707">
    <property type="term" value="P:response to other organism"/>
    <property type="evidence" value="ECO:0007669"/>
    <property type="project" value="UniProtKB-ARBA"/>
</dbReference>
<dbReference type="PROSITE" id="PS50104">
    <property type="entry name" value="TIR"/>
    <property type="match status" value="1"/>
</dbReference>
<accession>A0ABD3JRF6</accession>
<dbReference type="PRINTS" id="PR00364">
    <property type="entry name" value="DISEASERSIST"/>
</dbReference>
<dbReference type="InterPro" id="IPR035897">
    <property type="entry name" value="Toll_tir_struct_dom_sf"/>
</dbReference>
<evidence type="ECO:0000256" key="4">
    <source>
        <dbReference type="SAM" id="MobiDB-lite"/>
    </source>
</evidence>
<sequence length="1213" mass="138923">METSEIGTSTNNTLRGEYQVFLSCREPDTHRTFTKILHQALVDVGISVFIDDEGLQLSERINGNLLQVVDNSKLYIPIFSKGYAASHLCLEKLARMFENTLKYDGKKVILPIFYDVTPNDVKLKTPLYEEAILNLEQKTEDRKSKISPEDTWRQALKQVGRIKGWEMTQFESHAKLIEAVAKEVVRKLKTRHRCVTEDLVGMENQIAYIKELLDIDSPDVRFIGIYGMGGIGKTTLAKIIFNQLLPHFGQNCSFLEDVREKGNTNALVELQKKLLNDISRVGHFILNTDHGTKRIEDTICNKKVLIVLDDVDKDDHIQKLIGRKLLYPGTRILVTTRHKNVLISRTFKYKFEEYEMMQLSFKDALKLFSRHAFDEDSPPYDYYTLSRDIVYTTYGLPLALQAIGSSLFQKRREIWEEWLEKLQKTPHEDVLAKLRMSYEALDWNEQEIFLDIACFLVGENKTNPMYVWKDCGFYPESAIEVLVERCIVKELDDNSLWMHDQFRDLGRIIAKCKGTRLWDKDDIIHKLKSREIQDKVHAFYLKSSPNMTVTSEQINQFPHIRFLLLCEVTCQGDLIGRLSELKWINLDNGYPIPPIPDAPRELFEITNSLHLENVVVVNLAGVDITQDVFKSLIKGARKLKVLSLHYNTLISRTSTFPQNSVIEKLTISNFFSLMEIDCSIGKLTNLTDLSFELCVKLEKLPEEIGELQELQHLSLSRCDSLRELPNSVLKLESLTKLDVLGTRITRLPDSIGRLSSLSSVNVSFTSIEKLPSTMSKLLRLKMLHLNHCDKIQELPELPRNLTTLQLTSTSLVTVPNLSYLVNLVELALSNGSEFMAESDKIQTCDLQWIGSLLKLSKLQFCFSNVCVSTIDLASLPLLEELTLHGVDVPAFEQLPPKLIVLELYDTRGKQVRPPPLEKETAIVSSSSTESGESEVLRQVEIKFMEEHNSSEGSVRLREEPGCNELQAPELIDHWRGDFHFPSSLNMLRKFVLWGCPGVQDIQFVPALLLRFSVGGCTSLKRLGGLSNLKYLAELTLDRCWSLQVVEGIDELAFLHRLEIKRCQSVERIVDASSSKIPKKCSILIKGSGELPNSGRTSNTWESYREKIFYGTKQVSCSETEATGSETEATDSETETEDPLKKTGQENEEKNRKRKRESAKQQGRRKRRKIRKKAWVRLFHPIISLCRTRKMKKRKKRARQSAKEQGKKKREKRA</sequence>
<dbReference type="Gene3D" id="3.80.10.10">
    <property type="entry name" value="Ribonuclease Inhibitor"/>
    <property type="match status" value="2"/>
</dbReference>
<evidence type="ECO:0000256" key="2">
    <source>
        <dbReference type="ARBA" id="ARBA00022737"/>
    </source>
</evidence>
<dbReference type="InterPro" id="IPR002182">
    <property type="entry name" value="NB-ARC"/>
</dbReference>
<feature type="compositionally biased region" description="Basic residues" evidence="4">
    <location>
        <begin position="1151"/>
        <end position="1173"/>
    </location>
</feature>
<dbReference type="PANTHER" id="PTHR11017:SF570">
    <property type="entry name" value="DISEASE RESISTANCE PROTEIN (TIR-NBS CLASS)-RELATED"/>
    <property type="match status" value="1"/>
</dbReference>
<dbReference type="Gene3D" id="1.10.8.430">
    <property type="entry name" value="Helical domain of apoptotic protease-activating factors"/>
    <property type="match status" value="1"/>
</dbReference>
<keyword evidence="2" id="KW-0677">Repeat</keyword>
<dbReference type="GO" id="GO:0006952">
    <property type="term" value="P:defense response"/>
    <property type="evidence" value="ECO:0007669"/>
    <property type="project" value="UniProtKB-KW"/>
</dbReference>
<name>A0ABD3JRF6_EUCGL</name>
<dbReference type="InterPro" id="IPR027417">
    <property type="entry name" value="P-loop_NTPase"/>
</dbReference>
<feature type="domain" description="TIR" evidence="5">
    <location>
        <begin position="16"/>
        <end position="188"/>
    </location>
</feature>
<evidence type="ECO:0000259" key="5">
    <source>
        <dbReference type="PROSITE" id="PS50104"/>
    </source>
</evidence>
<organism evidence="6 7">
    <name type="scientific">Eucalyptus globulus</name>
    <name type="common">Tasmanian blue gum</name>
    <dbReference type="NCBI Taxonomy" id="34317"/>
    <lineage>
        <taxon>Eukaryota</taxon>
        <taxon>Viridiplantae</taxon>
        <taxon>Streptophyta</taxon>
        <taxon>Embryophyta</taxon>
        <taxon>Tracheophyta</taxon>
        <taxon>Spermatophyta</taxon>
        <taxon>Magnoliopsida</taxon>
        <taxon>eudicotyledons</taxon>
        <taxon>Gunneridae</taxon>
        <taxon>Pentapetalae</taxon>
        <taxon>rosids</taxon>
        <taxon>malvids</taxon>
        <taxon>Myrtales</taxon>
        <taxon>Myrtaceae</taxon>
        <taxon>Myrtoideae</taxon>
        <taxon>Eucalypteae</taxon>
        <taxon>Eucalyptus</taxon>
    </lineage>
</organism>
<dbReference type="InterPro" id="IPR055414">
    <property type="entry name" value="LRR_R13L4/SHOC2-like"/>
</dbReference>
<dbReference type="Pfam" id="PF01582">
    <property type="entry name" value="TIR"/>
    <property type="match status" value="1"/>
</dbReference>
<evidence type="ECO:0000256" key="1">
    <source>
        <dbReference type="ARBA" id="ARBA00022614"/>
    </source>
</evidence>
<dbReference type="InterPro" id="IPR000157">
    <property type="entry name" value="TIR_dom"/>
</dbReference>
<dbReference type="SUPFAM" id="SSF52200">
    <property type="entry name" value="Toll/Interleukin receptor TIR domain"/>
    <property type="match status" value="1"/>
</dbReference>
<dbReference type="Gene3D" id="3.40.50.10140">
    <property type="entry name" value="Toll/interleukin-1 receptor homology (TIR) domain"/>
    <property type="match status" value="1"/>
</dbReference>
<dbReference type="Pfam" id="PF23282">
    <property type="entry name" value="WHD_ROQ1"/>
    <property type="match status" value="1"/>
</dbReference>
<evidence type="ECO:0000313" key="6">
    <source>
        <dbReference type="EMBL" id="KAL3730489.1"/>
    </source>
</evidence>
<feature type="region of interest" description="Disordered" evidence="4">
    <location>
        <begin position="1119"/>
        <end position="1173"/>
    </location>
</feature>
<feature type="region of interest" description="Disordered" evidence="4">
    <location>
        <begin position="1185"/>
        <end position="1213"/>
    </location>
</feature>
<keyword evidence="1" id="KW-0433">Leucine-rich repeat</keyword>
<dbReference type="SMART" id="SM00255">
    <property type="entry name" value="TIR"/>
    <property type="match status" value="1"/>
</dbReference>
<dbReference type="SUPFAM" id="SSF52540">
    <property type="entry name" value="P-loop containing nucleoside triphosphate hydrolases"/>
    <property type="match status" value="1"/>
</dbReference>
<feature type="compositionally biased region" description="Basic residues" evidence="4">
    <location>
        <begin position="1186"/>
        <end position="1213"/>
    </location>
</feature>
<dbReference type="AlphaFoldDB" id="A0ABD3JRF6"/>
<dbReference type="Proteomes" id="UP001634007">
    <property type="component" value="Unassembled WGS sequence"/>
</dbReference>
<keyword evidence="7" id="KW-1185">Reference proteome</keyword>
<evidence type="ECO:0000256" key="3">
    <source>
        <dbReference type="ARBA" id="ARBA00022821"/>
    </source>
</evidence>
<dbReference type="SUPFAM" id="SSF52058">
    <property type="entry name" value="L domain-like"/>
    <property type="match status" value="1"/>
</dbReference>
<dbReference type="EMBL" id="JBJKBG010000007">
    <property type="protein sequence ID" value="KAL3730489.1"/>
    <property type="molecule type" value="Genomic_DNA"/>
</dbReference>
<dbReference type="InterPro" id="IPR044974">
    <property type="entry name" value="Disease_R_plants"/>
</dbReference>
<dbReference type="SUPFAM" id="SSF46785">
    <property type="entry name" value="Winged helix' DNA-binding domain"/>
    <property type="match status" value="1"/>
</dbReference>
<dbReference type="Pfam" id="PF23598">
    <property type="entry name" value="LRR_14"/>
    <property type="match status" value="1"/>
</dbReference>
<gene>
    <name evidence="6" type="ORF">ACJRO7_027492</name>
</gene>
<dbReference type="PANTHER" id="PTHR11017">
    <property type="entry name" value="LEUCINE-RICH REPEAT-CONTAINING PROTEIN"/>
    <property type="match status" value="1"/>
</dbReference>
<keyword evidence="3" id="KW-0611">Plant defense</keyword>
<proteinExistence type="predicted"/>
<dbReference type="InterPro" id="IPR058192">
    <property type="entry name" value="WHD_ROQ1-like"/>
</dbReference>
<evidence type="ECO:0000313" key="7">
    <source>
        <dbReference type="Proteomes" id="UP001634007"/>
    </source>
</evidence>
<feature type="compositionally biased region" description="Basic and acidic residues" evidence="4">
    <location>
        <begin position="1137"/>
        <end position="1150"/>
    </location>
</feature>
<reference evidence="6 7" key="1">
    <citation type="submission" date="2024-11" db="EMBL/GenBank/DDBJ databases">
        <title>Chromosome-level genome assembly of Eucalyptus globulus Labill. provides insights into its genome evolution.</title>
        <authorList>
            <person name="Li X."/>
        </authorList>
    </citation>
    <scope>NUCLEOTIDE SEQUENCE [LARGE SCALE GENOMIC DNA]</scope>
    <source>
        <strain evidence="6">CL2024</strain>
        <tissue evidence="6">Fresh tender leaves</tissue>
    </source>
</reference>